<reference evidence="2 3" key="1">
    <citation type="submission" date="2020-03" db="EMBL/GenBank/DDBJ databases">
        <title>Nocardioides sp. nov., isolated from fish.</title>
        <authorList>
            <person name="Hyun D.-W."/>
            <person name="Bae J.-W."/>
        </authorList>
    </citation>
    <scope>NUCLEOTIDE SEQUENCE [LARGE SCALE GENOMIC DNA]</scope>
    <source>
        <strain evidence="2 3">HDW12A</strain>
    </source>
</reference>
<feature type="transmembrane region" description="Helical" evidence="1">
    <location>
        <begin position="39"/>
        <end position="57"/>
    </location>
</feature>
<dbReference type="EMBL" id="CP049866">
    <property type="protein sequence ID" value="QIK74454.1"/>
    <property type="molecule type" value="Genomic_DNA"/>
</dbReference>
<dbReference type="RefSeq" id="WP_166314427.1">
    <property type="nucleotide sequence ID" value="NZ_CP049866.1"/>
</dbReference>
<name>A0A6G7YC22_9ACTN</name>
<dbReference type="Proteomes" id="UP000502035">
    <property type="component" value="Chromosome"/>
</dbReference>
<evidence type="ECO:0000256" key="1">
    <source>
        <dbReference type="SAM" id="Phobius"/>
    </source>
</evidence>
<gene>
    <name evidence="2" type="ORF">G7071_02365</name>
</gene>
<keyword evidence="3" id="KW-1185">Reference proteome</keyword>
<proteinExistence type="predicted"/>
<keyword evidence="1" id="KW-0472">Membrane</keyword>
<dbReference type="AlphaFoldDB" id="A0A6G7YC22"/>
<sequence length="124" mass="12276">MTKSSYYRAAFAVALGAALFLLLGIGALGVIGDGGRPDLLYLVVVAVGVVLALASRLRPAGMALALAATALGTLLVGIVAVATGLHEGGSALDVIMLSTMYAALFGASAWLFRRAAGGTRAGAA</sequence>
<keyword evidence="1" id="KW-1133">Transmembrane helix</keyword>
<evidence type="ECO:0000313" key="3">
    <source>
        <dbReference type="Proteomes" id="UP000502035"/>
    </source>
</evidence>
<feature type="transmembrane region" description="Helical" evidence="1">
    <location>
        <begin position="91"/>
        <end position="112"/>
    </location>
</feature>
<organism evidence="2 3">
    <name type="scientific">Nocardioides piscis</name>
    <dbReference type="NCBI Taxonomy" id="2714938"/>
    <lineage>
        <taxon>Bacteria</taxon>
        <taxon>Bacillati</taxon>
        <taxon>Actinomycetota</taxon>
        <taxon>Actinomycetes</taxon>
        <taxon>Propionibacteriales</taxon>
        <taxon>Nocardioidaceae</taxon>
        <taxon>Nocardioides</taxon>
    </lineage>
</organism>
<keyword evidence="1" id="KW-0812">Transmembrane</keyword>
<evidence type="ECO:0000313" key="2">
    <source>
        <dbReference type="EMBL" id="QIK74454.1"/>
    </source>
</evidence>
<protein>
    <submittedName>
        <fullName evidence="2">Uncharacterized protein</fullName>
    </submittedName>
</protein>
<dbReference type="KEGG" id="npi:G7071_02365"/>
<feature type="transmembrane region" description="Helical" evidence="1">
    <location>
        <begin position="64"/>
        <end position="85"/>
    </location>
</feature>
<accession>A0A6G7YC22</accession>